<dbReference type="EMBL" id="SWLB01000013">
    <property type="protein sequence ID" value="KAF3330898.1"/>
    <property type="molecule type" value="Genomic_DNA"/>
</dbReference>
<organism evidence="2 3">
    <name type="scientific">Carex littledalei</name>
    <dbReference type="NCBI Taxonomy" id="544730"/>
    <lineage>
        <taxon>Eukaryota</taxon>
        <taxon>Viridiplantae</taxon>
        <taxon>Streptophyta</taxon>
        <taxon>Embryophyta</taxon>
        <taxon>Tracheophyta</taxon>
        <taxon>Spermatophyta</taxon>
        <taxon>Magnoliopsida</taxon>
        <taxon>Liliopsida</taxon>
        <taxon>Poales</taxon>
        <taxon>Cyperaceae</taxon>
        <taxon>Cyperoideae</taxon>
        <taxon>Cariceae</taxon>
        <taxon>Carex</taxon>
        <taxon>Carex subgen. Euthyceras</taxon>
    </lineage>
</organism>
<dbReference type="PANTHER" id="PTHR31928:SF4">
    <property type="entry name" value="OS08G0541500 PROTEIN"/>
    <property type="match status" value="1"/>
</dbReference>
<proteinExistence type="predicted"/>
<evidence type="ECO:0000259" key="1">
    <source>
        <dbReference type="Pfam" id="PF06075"/>
    </source>
</evidence>
<gene>
    <name evidence="2" type="ORF">FCM35_KLT04252</name>
</gene>
<dbReference type="AlphaFoldDB" id="A0A833VQ49"/>
<dbReference type="Proteomes" id="UP000623129">
    <property type="component" value="Unassembled WGS sequence"/>
</dbReference>
<dbReference type="InterPro" id="IPR048297">
    <property type="entry name" value="DUF936_dom_pln"/>
</dbReference>
<dbReference type="Pfam" id="PF06075">
    <property type="entry name" value="DUF936"/>
    <property type="match status" value="1"/>
</dbReference>
<evidence type="ECO:0000313" key="2">
    <source>
        <dbReference type="EMBL" id="KAF3330898.1"/>
    </source>
</evidence>
<dbReference type="InterPro" id="IPR010341">
    <property type="entry name" value="DUF936_pln"/>
</dbReference>
<protein>
    <recommendedName>
        <fullName evidence="1">DUF936 domain-containing protein</fullName>
    </recommendedName>
</protein>
<keyword evidence="3" id="KW-1185">Reference proteome</keyword>
<feature type="domain" description="DUF936" evidence="1">
    <location>
        <begin position="23"/>
        <end position="89"/>
    </location>
</feature>
<reference evidence="2" key="1">
    <citation type="submission" date="2020-01" db="EMBL/GenBank/DDBJ databases">
        <title>Genome sequence of Kobresia littledalei, the first chromosome-level genome in the family Cyperaceae.</title>
        <authorList>
            <person name="Qu G."/>
        </authorList>
    </citation>
    <scope>NUCLEOTIDE SEQUENCE</scope>
    <source>
        <strain evidence="2">C.B.Clarke</strain>
        <tissue evidence="2">Leaf</tissue>
    </source>
</reference>
<dbReference type="PANTHER" id="PTHR31928">
    <property type="entry name" value="EXPRESSED PROTEIN"/>
    <property type="match status" value="1"/>
</dbReference>
<dbReference type="OrthoDB" id="1908057at2759"/>
<name>A0A833VQ49_9POAL</name>
<evidence type="ECO:0000313" key="3">
    <source>
        <dbReference type="Proteomes" id="UP000623129"/>
    </source>
</evidence>
<comment type="caution">
    <text evidence="2">The sequence shown here is derived from an EMBL/GenBank/DDBJ whole genome shotgun (WGS) entry which is preliminary data.</text>
</comment>
<sequence length="99" mass="11027">MTILVQGALLKLFQQMNGDPKPAGGDLYSSQGFYLKLSDSSHATYVSLTKEDNDLISSDKIQLGQFIYIDHLEPASPVPIAWVSDRPFPPNIRYKGDQQ</sequence>
<accession>A0A833VQ49</accession>